<keyword evidence="6 11" id="KW-0547">Nucleotide-binding</keyword>
<dbReference type="SUPFAM" id="SSF53633">
    <property type="entry name" value="Carbamate kinase-like"/>
    <property type="match status" value="1"/>
</dbReference>
<reference evidence="13 14" key="1">
    <citation type="submission" date="2016-08" db="EMBL/GenBank/DDBJ databases">
        <authorList>
            <person name="Seilhamer J.J."/>
        </authorList>
    </citation>
    <scope>NUCLEOTIDE SEQUENCE [LARGE SCALE GENOMIC DNA]</scope>
    <source>
        <strain evidence="13">L21-II-0</strain>
    </source>
</reference>
<comment type="subunit">
    <text evidence="11">Homohexamer.</text>
</comment>
<dbReference type="Gene3D" id="3.40.1160.10">
    <property type="entry name" value="Acetylglutamate kinase-like"/>
    <property type="match status" value="1"/>
</dbReference>
<dbReference type="UniPathway" id="UPA00159">
    <property type="reaction ID" value="UER00275"/>
</dbReference>
<evidence type="ECO:0000256" key="4">
    <source>
        <dbReference type="ARBA" id="ARBA00022490"/>
    </source>
</evidence>
<dbReference type="GO" id="GO:0044210">
    <property type="term" value="P:'de novo' CTP biosynthetic process"/>
    <property type="evidence" value="ECO:0007669"/>
    <property type="project" value="UniProtKB-UniRule"/>
</dbReference>
<dbReference type="GO" id="GO:0005524">
    <property type="term" value="F:ATP binding"/>
    <property type="evidence" value="ECO:0007669"/>
    <property type="project" value="UniProtKB-KW"/>
</dbReference>
<feature type="binding site" evidence="11">
    <location>
        <position position="45"/>
    </location>
    <ligand>
        <name>ATP</name>
        <dbReference type="ChEBI" id="CHEBI:30616"/>
    </ligand>
</feature>
<evidence type="ECO:0000256" key="8">
    <source>
        <dbReference type="ARBA" id="ARBA00022840"/>
    </source>
</evidence>
<feature type="binding site" evidence="11">
    <location>
        <position position="149"/>
    </location>
    <ligand>
        <name>ATP</name>
        <dbReference type="ChEBI" id="CHEBI:30616"/>
    </ligand>
</feature>
<evidence type="ECO:0000256" key="5">
    <source>
        <dbReference type="ARBA" id="ARBA00022679"/>
    </source>
</evidence>
<evidence type="ECO:0000256" key="11">
    <source>
        <dbReference type="HAMAP-Rule" id="MF_01220"/>
    </source>
</evidence>
<feature type="binding site" evidence="11">
    <location>
        <position position="44"/>
    </location>
    <ligand>
        <name>UMP</name>
        <dbReference type="ChEBI" id="CHEBI:57865"/>
    </ligand>
</feature>
<sequence>MKKIVISLGGSVLVPSLESNNIDRYVSVLKKMAGKCRIFIVVGGGGEARRYIGVARGLGAGEAAADELGIMVTRLNARLLIAGLGDAAYPRVAENYTEALEFAETGKIVVMGGITPAQTTDAVSAVLAESVGADLLINATSVDGIYSADPKKDPGAVRYERLTPQELLDIITGSRMDAGANIVLDIVAGKVIERSGIPLLVLDGRDPENLCRAVVEGAFVGTVVCEEGSNPLLS</sequence>
<name>A0A1M4MKF4_9EURY</name>
<comment type="similarity">
    <text evidence="3 11">Belongs to the UMP kinase family.</text>
</comment>
<comment type="pathway">
    <text evidence="2 11">Pyrimidine metabolism; CTP biosynthesis via de novo pathway; UDP from UMP (UMPK route): step 1/1.</text>
</comment>
<dbReference type="InterPro" id="IPR011817">
    <property type="entry name" value="Uridylate_kinase"/>
</dbReference>
<dbReference type="HAMAP" id="MF_01220_A">
    <property type="entry name" value="PyrH_A"/>
    <property type="match status" value="1"/>
</dbReference>
<dbReference type="PIRSF" id="PIRSF005650">
    <property type="entry name" value="Uridylate_kin"/>
    <property type="match status" value="1"/>
</dbReference>
<organism evidence="13 14">
    <name type="scientific">Methanoculleus chikugoensis</name>
    <dbReference type="NCBI Taxonomy" id="118126"/>
    <lineage>
        <taxon>Archaea</taxon>
        <taxon>Methanobacteriati</taxon>
        <taxon>Methanobacteriota</taxon>
        <taxon>Stenosarchaea group</taxon>
        <taxon>Methanomicrobia</taxon>
        <taxon>Methanomicrobiales</taxon>
        <taxon>Methanomicrobiaceae</taxon>
        <taxon>Methanoculleus</taxon>
    </lineage>
</organism>
<dbReference type="PANTHER" id="PTHR42833">
    <property type="entry name" value="URIDYLATE KINASE"/>
    <property type="match status" value="1"/>
</dbReference>
<comment type="caution">
    <text evidence="11">Lacks conserved residue(s) required for the propagation of feature annotation.</text>
</comment>
<dbReference type="InterPro" id="IPR011818">
    <property type="entry name" value="Uridylate_kinase_arch/spir"/>
</dbReference>
<dbReference type="Pfam" id="PF00696">
    <property type="entry name" value="AA_kinase"/>
    <property type="match status" value="1"/>
</dbReference>
<dbReference type="PANTHER" id="PTHR42833:SF4">
    <property type="entry name" value="URIDYLATE KINASE PUMPKIN, CHLOROPLASTIC"/>
    <property type="match status" value="1"/>
</dbReference>
<keyword evidence="5 11" id="KW-0808">Transferase</keyword>
<feature type="binding site" evidence="11">
    <location>
        <position position="49"/>
    </location>
    <ligand>
        <name>ATP</name>
        <dbReference type="ChEBI" id="CHEBI:30616"/>
    </ligand>
</feature>
<protein>
    <recommendedName>
        <fullName evidence="11">Uridylate kinase</fullName>
        <shortName evidence="11">UK</shortName>
        <ecNumber evidence="11">2.7.4.22</ecNumber>
    </recommendedName>
    <alternativeName>
        <fullName evidence="11">Uridine monophosphate kinase</fullName>
        <shortName evidence="11">UMP kinase</shortName>
        <shortName evidence="11">UMPK</shortName>
    </alternativeName>
</protein>
<gene>
    <name evidence="11 13" type="primary">pyrH</name>
    <name evidence="13" type="ORF">L21_1193</name>
</gene>
<comment type="subcellular location">
    <subcellularLocation>
        <location evidence="1 11">Cytoplasm</location>
    </subcellularLocation>
</comment>
<dbReference type="OrthoDB" id="372251at2157"/>
<evidence type="ECO:0000256" key="6">
    <source>
        <dbReference type="ARBA" id="ARBA00022741"/>
    </source>
</evidence>
<evidence type="ECO:0000256" key="10">
    <source>
        <dbReference type="ARBA" id="ARBA00047767"/>
    </source>
</evidence>
<feature type="binding site" evidence="11">
    <location>
        <position position="146"/>
    </location>
    <ligand>
        <name>ATP</name>
        <dbReference type="ChEBI" id="CHEBI:30616"/>
    </ligand>
</feature>
<feature type="domain" description="Aspartate/glutamate/uridylate kinase" evidence="12">
    <location>
        <begin position="2"/>
        <end position="202"/>
    </location>
</feature>
<evidence type="ECO:0000259" key="12">
    <source>
        <dbReference type="Pfam" id="PF00696"/>
    </source>
</evidence>
<feature type="binding site" evidence="11">
    <location>
        <position position="140"/>
    </location>
    <ligand>
        <name>ATP</name>
        <dbReference type="ChEBI" id="CHEBI:30616"/>
    </ligand>
</feature>
<dbReference type="InterPro" id="IPR036393">
    <property type="entry name" value="AceGlu_kinase-like_sf"/>
</dbReference>
<comment type="catalytic activity">
    <reaction evidence="10 11">
        <text>UMP + ATP = UDP + ADP</text>
        <dbReference type="Rhea" id="RHEA:24400"/>
        <dbReference type="ChEBI" id="CHEBI:30616"/>
        <dbReference type="ChEBI" id="CHEBI:57865"/>
        <dbReference type="ChEBI" id="CHEBI:58223"/>
        <dbReference type="ChEBI" id="CHEBI:456216"/>
        <dbReference type="EC" id="2.7.4.22"/>
    </reaction>
</comment>
<feature type="binding site" evidence="11">
    <location>
        <begin position="114"/>
        <end position="120"/>
    </location>
    <ligand>
        <name>UMP</name>
        <dbReference type="ChEBI" id="CHEBI:57865"/>
    </ligand>
</feature>
<dbReference type="EMBL" id="FMID01000028">
    <property type="protein sequence ID" value="SCL75298.1"/>
    <property type="molecule type" value="Genomic_DNA"/>
</dbReference>
<dbReference type="CDD" id="cd04253">
    <property type="entry name" value="AAK_UMPK-PyrH-Pf"/>
    <property type="match status" value="1"/>
</dbReference>
<dbReference type="InterPro" id="IPR001048">
    <property type="entry name" value="Asp/Glu/Uridylate_kinase"/>
</dbReference>
<keyword evidence="8 11" id="KW-0067">ATP-binding</keyword>
<dbReference type="GO" id="GO:0006225">
    <property type="term" value="P:UDP biosynthetic process"/>
    <property type="evidence" value="ECO:0007669"/>
    <property type="project" value="TreeGrafter"/>
</dbReference>
<evidence type="ECO:0000256" key="9">
    <source>
        <dbReference type="ARBA" id="ARBA00022975"/>
    </source>
</evidence>
<dbReference type="Proteomes" id="UP000184671">
    <property type="component" value="Unassembled WGS sequence"/>
</dbReference>
<comment type="activity regulation">
    <text evidence="11">Inhibited by UTP.</text>
</comment>
<comment type="function">
    <text evidence="11">Catalyzes the reversible phosphorylation of UMP to UDP.</text>
</comment>
<feature type="binding site" evidence="11">
    <location>
        <position position="66"/>
    </location>
    <ligand>
        <name>UMP</name>
        <dbReference type="ChEBI" id="CHEBI:57865"/>
    </ligand>
</feature>
<proteinExistence type="inferred from homology"/>
<accession>A0A1M4MKF4</accession>
<dbReference type="AlphaFoldDB" id="A0A1M4MKF4"/>
<evidence type="ECO:0000256" key="3">
    <source>
        <dbReference type="ARBA" id="ARBA00007614"/>
    </source>
</evidence>
<keyword evidence="4 11" id="KW-0963">Cytoplasm</keyword>
<feature type="binding site" evidence="11">
    <location>
        <begin position="10"/>
        <end position="11"/>
    </location>
    <ligand>
        <name>ATP</name>
        <dbReference type="ChEBI" id="CHEBI:30616"/>
    </ligand>
</feature>
<dbReference type="GO" id="GO:0033862">
    <property type="term" value="F:UMP kinase activity"/>
    <property type="evidence" value="ECO:0007669"/>
    <property type="project" value="UniProtKB-EC"/>
</dbReference>
<evidence type="ECO:0000256" key="2">
    <source>
        <dbReference type="ARBA" id="ARBA00004791"/>
    </source>
</evidence>
<keyword evidence="7 11" id="KW-0418">Kinase</keyword>
<evidence type="ECO:0000313" key="14">
    <source>
        <dbReference type="Proteomes" id="UP000184671"/>
    </source>
</evidence>
<evidence type="ECO:0000256" key="1">
    <source>
        <dbReference type="ARBA" id="ARBA00004496"/>
    </source>
</evidence>
<keyword evidence="9 11" id="KW-0665">Pyrimidine biosynthesis</keyword>
<dbReference type="STRING" id="118126.L21_1193"/>
<evidence type="ECO:0000313" key="13">
    <source>
        <dbReference type="EMBL" id="SCL75298.1"/>
    </source>
</evidence>
<dbReference type="EC" id="2.7.4.22" evidence="11"/>
<dbReference type="RefSeq" id="WP_074369571.1">
    <property type="nucleotide sequence ID" value="NZ_FMID01000028.1"/>
</dbReference>
<dbReference type="NCBIfam" id="TIGR02076">
    <property type="entry name" value="pyrH_arch"/>
    <property type="match status" value="1"/>
</dbReference>
<dbReference type="GO" id="GO:0005737">
    <property type="term" value="C:cytoplasm"/>
    <property type="evidence" value="ECO:0007669"/>
    <property type="project" value="UniProtKB-SubCell"/>
</dbReference>
<evidence type="ECO:0000256" key="7">
    <source>
        <dbReference type="ARBA" id="ARBA00022777"/>
    </source>
</evidence>